<accession>A0A3B1D017</accession>
<dbReference type="NCBIfam" id="TIGR00278">
    <property type="entry name" value="membrane protein insertion efficiency factor YidD"/>
    <property type="match status" value="1"/>
</dbReference>
<dbReference type="SMART" id="SM01234">
    <property type="entry name" value="Haemolytic"/>
    <property type="match status" value="1"/>
</dbReference>
<dbReference type="PANTHER" id="PTHR33383">
    <property type="entry name" value="MEMBRANE PROTEIN INSERTION EFFICIENCY FACTOR-RELATED"/>
    <property type="match status" value="1"/>
</dbReference>
<gene>
    <name evidence="1" type="ORF">MNBD_NITROSPINAE05-598</name>
</gene>
<dbReference type="InterPro" id="IPR002696">
    <property type="entry name" value="Membr_insert_effic_factor_YidD"/>
</dbReference>
<proteinExistence type="inferred from homology"/>
<evidence type="ECO:0000313" key="1">
    <source>
        <dbReference type="EMBL" id="VAX28280.1"/>
    </source>
</evidence>
<sequence length="70" mass="8308">MANRFLIKIIRIYQRWVSPYLTPSCRFHPTCSEYSAEALERFFILKALGRIIVRILKCHPYHKGGKDLLK</sequence>
<protein>
    <submittedName>
        <fullName evidence="1">Membrane protein insertion efficiency factor YidD</fullName>
    </submittedName>
</protein>
<organism evidence="1">
    <name type="scientific">hydrothermal vent metagenome</name>
    <dbReference type="NCBI Taxonomy" id="652676"/>
    <lineage>
        <taxon>unclassified sequences</taxon>
        <taxon>metagenomes</taxon>
        <taxon>ecological metagenomes</taxon>
    </lineage>
</organism>
<dbReference type="Pfam" id="PF01809">
    <property type="entry name" value="YidD"/>
    <property type="match status" value="1"/>
</dbReference>
<dbReference type="AlphaFoldDB" id="A0A3B1D017"/>
<reference evidence="1" key="1">
    <citation type="submission" date="2018-06" db="EMBL/GenBank/DDBJ databases">
        <authorList>
            <person name="Zhirakovskaya E."/>
        </authorList>
    </citation>
    <scope>NUCLEOTIDE SEQUENCE</scope>
</reference>
<dbReference type="PANTHER" id="PTHR33383:SF1">
    <property type="entry name" value="MEMBRANE PROTEIN INSERTION EFFICIENCY FACTOR-RELATED"/>
    <property type="match status" value="1"/>
</dbReference>
<dbReference type="HAMAP" id="MF_00386">
    <property type="entry name" value="UPF0161_YidD"/>
    <property type="match status" value="1"/>
</dbReference>
<name>A0A3B1D017_9ZZZZ</name>
<dbReference type="EMBL" id="UOGG01000056">
    <property type="protein sequence ID" value="VAX28280.1"/>
    <property type="molecule type" value="Genomic_DNA"/>
</dbReference>